<dbReference type="Proteomes" id="UP001055072">
    <property type="component" value="Unassembled WGS sequence"/>
</dbReference>
<protein>
    <submittedName>
        <fullName evidence="1">Branched-chain alpha-ketoacid dehydrogenase</fullName>
    </submittedName>
</protein>
<accession>A0ACB8TTM9</accession>
<name>A0ACB8TTM9_9APHY</name>
<evidence type="ECO:0000313" key="1">
    <source>
        <dbReference type="EMBL" id="KAI0085401.1"/>
    </source>
</evidence>
<evidence type="ECO:0000313" key="2">
    <source>
        <dbReference type="Proteomes" id="UP001055072"/>
    </source>
</evidence>
<proteinExistence type="predicted"/>
<dbReference type="EMBL" id="MU274931">
    <property type="protein sequence ID" value="KAI0085401.1"/>
    <property type="molecule type" value="Genomic_DNA"/>
</dbReference>
<reference evidence="1" key="1">
    <citation type="journal article" date="2021" name="Environ. Microbiol.">
        <title>Gene family expansions and transcriptome signatures uncover fungal adaptations to wood decay.</title>
        <authorList>
            <person name="Hage H."/>
            <person name="Miyauchi S."/>
            <person name="Viragh M."/>
            <person name="Drula E."/>
            <person name="Min B."/>
            <person name="Chaduli D."/>
            <person name="Navarro D."/>
            <person name="Favel A."/>
            <person name="Norest M."/>
            <person name="Lesage-Meessen L."/>
            <person name="Balint B."/>
            <person name="Merenyi Z."/>
            <person name="de Eugenio L."/>
            <person name="Morin E."/>
            <person name="Martinez A.T."/>
            <person name="Baldrian P."/>
            <person name="Stursova M."/>
            <person name="Martinez M.J."/>
            <person name="Novotny C."/>
            <person name="Magnuson J.K."/>
            <person name="Spatafora J.W."/>
            <person name="Maurice S."/>
            <person name="Pangilinan J."/>
            <person name="Andreopoulos W."/>
            <person name="LaButti K."/>
            <person name="Hundley H."/>
            <person name="Na H."/>
            <person name="Kuo A."/>
            <person name="Barry K."/>
            <person name="Lipzen A."/>
            <person name="Henrissat B."/>
            <person name="Riley R."/>
            <person name="Ahrendt S."/>
            <person name="Nagy L.G."/>
            <person name="Grigoriev I.V."/>
            <person name="Martin F."/>
            <person name="Rosso M.N."/>
        </authorList>
    </citation>
    <scope>NUCLEOTIDE SEQUENCE</scope>
    <source>
        <strain evidence="1">CBS 384.51</strain>
    </source>
</reference>
<comment type="caution">
    <text evidence="1">The sequence shown here is derived from an EMBL/GenBank/DDBJ whole genome shotgun (WGS) entry which is preliminary data.</text>
</comment>
<sequence length="454" mass="48932">MLAVRSCLTGCCHIDLSPRIAQSTVARGPRRGFRSSTRSNPTVENSPTPAEIAPLLDKFATYPARPVTLSTLLSLGQPLTPQSVLNSVKHVLSEVPRLFGQRVRALEGLPFIVGMNPFIAKTLVAHRKAFQLLATYPPVKSLGDNANFTEQLEILVQTHVNDIPIMAKGFQECSRYMSPQQVSDFLDSAIRNRIAVRLLAEQHIALSRDLQNPSSRTIDHIGVVHMKCSPRSMIKMCGSFVSDLCEATLGSSPEIVIDGDGDATFAYIPVHLEYILTEILKNSFRASVERHHKLYGPSTDHPIPPVVLTIASPNSSSPHPAVLSIRVRDQGGGVSPANIPHIFSYSFTTARSSDDADEIGGPYAMQHVGGSAAIDSSMRGASGTGGLFSEIVGRGVQTGMGTIAGLGYGLPMSRLYAMYFGGSLDFFSLDGWGSDVFVKLRCLDQAGDVHIDSS</sequence>
<gene>
    <name evidence="1" type="ORF">BDY19DRAFT_966008</name>
</gene>
<keyword evidence="2" id="KW-1185">Reference proteome</keyword>
<organism evidence="1 2">
    <name type="scientific">Irpex rosettiformis</name>
    <dbReference type="NCBI Taxonomy" id="378272"/>
    <lineage>
        <taxon>Eukaryota</taxon>
        <taxon>Fungi</taxon>
        <taxon>Dikarya</taxon>
        <taxon>Basidiomycota</taxon>
        <taxon>Agaricomycotina</taxon>
        <taxon>Agaricomycetes</taxon>
        <taxon>Polyporales</taxon>
        <taxon>Irpicaceae</taxon>
        <taxon>Irpex</taxon>
    </lineage>
</organism>